<sequence length="146" mass="16032">LRTRANDIHNRSTNVSSLTKLFFDNNTHSIPNRTNTATLRTATLDPIDSWADRVRGGRQTISNLPNRPGDTENVGGIPNCTSTSTLPHPGSTTHSNYSNQKSSFTSFPNPPSETCKQMTSTKGNLTQKTELDQMAQNLIEALVNFV</sequence>
<evidence type="ECO:0000313" key="2">
    <source>
        <dbReference type="EMBL" id="JAG22177.1"/>
    </source>
</evidence>
<reference evidence="2" key="2">
    <citation type="submission" date="2014-07" db="EMBL/GenBank/DDBJ databases">
        <authorList>
            <person name="Hull J."/>
        </authorList>
    </citation>
    <scope>NUCLEOTIDE SEQUENCE</scope>
</reference>
<organism evidence="2">
    <name type="scientific">Lygus hesperus</name>
    <name type="common">Western plant bug</name>
    <dbReference type="NCBI Taxonomy" id="30085"/>
    <lineage>
        <taxon>Eukaryota</taxon>
        <taxon>Metazoa</taxon>
        <taxon>Ecdysozoa</taxon>
        <taxon>Arthropoda</taxon>
        <taxon>Hexapoda</taxon>
        <taxon>Insecta</taxon>
        <taxon>Pterygota</taxon>
        <taxon>Neoptera</taxon>
        <taxon>Paraneoptera</taxon>
        <taxon>Hemiptera</taxon>
        <taxon>Heteroptera</taxon>
        <taxon>Panheteroptera</taxon>
        <taxon>Cimicomorpha</taxon>
        <taxon>Miridae</taxon>
        <taxon>Mirini</taxon>
        <taxon>Lygus</taxon>
    </lineage>
</organism>
<feature type="region of interest" description="Disordered" evidence="1">
    <location>
        <begin position="82"/>
        <end position="112"/>
    </location>
</feature>
<feature type="non-terminal residue" evidence="2">
    <location>
        <position position="146"/>
    </location>
</feature>
<dbReference type="AlphaFoldDB" id="A0A0A9XN91"/>
<gene>
    <name evidence="2" type="primary">ebh_0</name>
    <name evidence="2" type="ORF">CM83_4089</name>
</gene>
<dbReference type="EMBL" id="GBHO01021427">
    <property type="protein sequence ID" value="JAG22177.1"/>
    <property type="molecule type" value="Transcribed_RNA"/>
</dbReference>
<evidence type="ECO:0000256" key="1">
    <source>
        <dbReference type="SAM" id="MobiDB-lite"/>
    </source>
</evidence>
<protein>
    <submittedName>
        <fullName evidence="2">Extracellular matrix-binding protein ebh</fullName>
    </submittedName>
</protein>
<accession>A0A0A9XN91</accession>
<feature type="non-terminal residue" evidence="2">
    <location>
        <position position="1"/>
    </location>
</feature>
<name>A0A0A9XN91_LYGHE</name>
<reference evidence="2" key="1">
    <citation type="journal article" date="2014" name="PLoS ONE">
        <title>Transcriptome-Based Identification of ABC Transporters in the Western Tarnished Plant Bug Lygus hesperus.</title>
        <authorList>
            <person name="Hull J.J."/>
            <person name="Chaney K."/>
            <person name="Geib S.M."/>
            <person name="Fabrick J.A."/>
            <person name="Brent C.S."/>
            <person name="Walsh D."/>
            <person name="Lavine L.C."/>
        </authorList>
    </citation>
    <scope>NUCLEOTIDE SEQUENCE</scope>
</reference>
<proteinExistence type="predicted"/>